<comment type="caution">
    <text evidence="2">The sequence shown here is derived from an EMBL/GenBank/DDBJ whole genome shotgun (WGS) entry which is preliminary data.</text>
</comment>
<reference evidence="2" key="1">
    <citation type="journal article" date="2014" name="Front. Microbiol.">
        <title>High frequency of phylogenetically diverse reductive dehalogenase-homologous genes in deep subseafloor sedimentary metagenomes.</title>
        <authorList>
            <person name="Kawai M."/>
            <person name="Futagami T."/>
            <person name="Toyoda A."/>
            <person name="Takaki Y."/>
            <person name="Nishi S."/>
            <person name="Hori S."/>
            <person name="Arai W."/>
            <person name="Tsubouchi T."/>
            <person name="Morono Y."/>
            <person name="Uchiyama I."/>
            <person name="Ito T."/>
            <person name="Fujiyama A."/>
            <person name="Inagaki F."/>
            <person name="Takami H."/>
        </authorList>
    </citation>
    <scope>NUCLEOTIDE SEQUENCE</scope>
    <source>
        <strain evidence="2">Expedition CK06-06</strain>
    </source>
</reference>
<feature type="transmembrane region" description="Helical" evidence="1">
    <location>
        <begin position="99"/>
        <end position="117"/>
    </location>
</feature>
<feature type="transmembrane region" description="Helical" evidence="1">
    <location>
        <begin position="15"/>
        <end position="30"/>
    </location>
</feature>
<gene>
    <name evidence="2" type="ORF">S03H2_66691</name>
</gene>
<keyword evidence="1" id="KW-0472">Membrane</keyword>
<dbReference type="AlphaFoldDB" id="X1JX16"/>
<protein>
    <submittedName>
        <fullName evidence="2">Uncharacterized protein</fullName>
    </submittedName>
</protein>
<feature type="non-terminal residue" evidence="2">
    <location>
        <position position="188"/>
    </location>
</feature>
<feature type="transmembrane region" description="Helical" evidence="1">
    <location>
        <begin position="76"/>
        <end position="92"/>
    </location>
</feature>
<accession>X1JX16</accession>
<evidence type="ECO:0000256" key="1">
    <source>
        <dbReference type="SAM" id="Phobius"/>
    </source>
</evidence>
<sequence>DYSCPIIGNLRPEDFVLILLGLFVLDNILLKNGQFPRAGWPVFIMLLMFGWLVVVSSGINFMLGNIDNSGLIIKEFIRFVKYAVVFTVFLWLNPKKAGIPFRIFLISAVVVVGIQVSQRCQLFDIDNWLIKTYSNYKFIYSTQLTGWRGGSVFSNPNVFGNFLLLPFAFIFSTFFVPGEIFYNIKLKK</sequence>
<feature type="non-terminal residue" evidence="2">
    <location>
        <position position="1"/>
    </location>
</feature>
<organism evidence="2">
    <name type="scientific">marine sediment metagenome</name>
    <dbReference type="NCBI Taxonomy" id="412755"/>
    <lineage>
        <taxon>unclassified sequences</taxon>
        <taxon>metagenomes</taxon>
        <taxon>ecological metagenomes</taxon>
    </lineage>
</organism>
<evidence type="ECO:0000313" key="2">
    <source>
        <dbReference type="EMBL" id="GAH82804.1"/>
    </source>
</evidence>
<keyword evidence="1" id="KW-0812">Transmembrane</keyword>
<proteinExistence type="predicted"/>
<name>X1JX16_9ZZZZ</name>
<keyword evidence="1" id="KW-1133">Transmembrane helix</keyword>
<dbReference type="EMBL" id="BARU01043574">
    <property type="protein sequence ID" value="GAH82804.1"/>
    <property type="molecule type" value="Genomic_DNA"/>
</dbReference>
<feature type="transmembrane region" description="Helical" evidence="1">
    <location>
        <begin position="162"/>
        <end position="182"/>
    </location>
</feature>
<feature type="transmembrane region" description="Helical" evidence="1">
    <location>
        <begin position="42"/>
        <end position="64"/>
    </location>
</feature>